<accession>A0A6C0I114</accession>
<dbReference type="EMBL" id="MN740075">
    <property type="protein sequence ID" value="QHT86698.1"/>
    <property type="molecule type" value="Genomic_DNA"/>
</dbReference>
<evidence type="ECO:0000256" key="2">
    <source>
        <dbReference type="SAM" id="MobiDB-lite"/>
    </source>
</evidence>
<dbReference type="SMART" id="SM00530">
    <property type="entry name" value="HTH_XRE"/>
    <property type="match status" value="1"/>
</dbReference>
<dbReference type="GO" id="GO:0003677">
    <property type="term" value="F:DNA binding"/>
    <property type="evidence" value="ECO:0007669"/>
    <property type="project" value="UniProtKB-KW"/>
</dbReference>
<dbReference type="Pfam" id="PF01381">
    <property type="entry name" value="HTH_3"/>
    <property type="match status" value="1"/>
</dbReference>
<dbReference type="PANTHER" id="PTHR10245:SF15">
    <property type="entry name" value="ENDOTHELIAL DIFFERENTIATION-RELATED FACTOR 1"/>
    <property type="match status" value="1"/>
</dbReference>
<dbReference type="Gene3D" id="1.10.260.40">
    <property type="entry name" value="lambda repressor-like DNA-binding domains"/>
    <property type="match status" value="1"/>
</dbReference>
<dbReference type="InterPro" id="IPR010982">
    <property type="entry name" value="Lambda_DNA-bd_dom_sf"/>
</dbReference>
<dbReference type="SUPFAM" id="SSF47413">
    <property type="entry name" value="lambda repressor-like DNA-binding domains"/>
    <property type="match status" value="1"/>
</dbReference>
<feature type="region of interest" description="Disordered" evidence="2">
    <location>
        <begin position="1"/>
        <end position="36"/>
    </location>
</feature>
<sequence length="122" mass="13216">MPQQQHQDWEPVVFNKKPSATKSVTGPATTPTVSTTSSSLASVGIYAAASDDDVKKTKYISKNTSLAVSAARCEKKMTQKELAQKCNFEVSIVSEIERGTCVYNATHVNKIQSVLGVKIPRV</sequence>
<dbReference type="PANTHER" id="PTHR10245">
    <property type="entry name" value="ENDOTHELIAL DIFFERENTIATION-RELATED FACTOR 1 MULTIPROTEIN BRIDGING FACTOR 1"/>
    <property type="match status" value="1"/>
</dbReference>
<dbReference type="InterPro" id="IPR001387">
    <property type="entry name" value="Cro/C1-type_HTH"/>
</dbReference>
<organism evidence="4">
    <name type="scientific">viral metagenome</name>
    <dbReference type="NCBI Taxonomy" id="1070528"/>
    <lineage>
        <taxon>unclassified sequences</taxon>
        <taxon>metagenomes</taxon>
        <taxon>organismal metagenomes</taxon>
    </lineage>
</organism>
<protein>
    <recommendedName>
        <fullName evidence="3">HTH cro/C1-type domain-containing protein</fullName>
    </recommendedName>
</protein>
<reference evidence="4" key="1">
    <citation type="journal article" date="2020" name="Nature">
        <title>Giant virus diversity and host interactions through global metagenomics.</title>
        <authorList>
            <person name="Schulz F."/>
            <person name="Roux S."/>
            <person name="Paez-Espino D."/>
            <person name="Jungbluth S."/>
            <person name="Walsh D.A."/>
            <person name="Denef V.J."/>
            <person name="McMahon K.D."/>
            <person name="Konstantinidis K.T."/>
            <person name="Eloe-Fadrosh E.A."/>
            <person name="Kyrpides N.C."/>
            <person name="Woyke T."/>
        </authorList>
    </citation>
    <scope>NUCLEOTIDE SEQUENCE</scope>
    <source>
        <strain evidence="4">GVMAG-M-3300023184-18</strain>
    </source>
</reference>
<evidence type="ECO:0000259" key="3">
    <source>
        <dbReference type="PROSITE" id="PS50943"/>
    </source>
</evidence>
<keyword evidence="1" id="KW-0238">DNA-binding</keyword>
<evidence type="ECO:0000313" key="4">
    <source>
        <dbReference type="EMBL" id="QHT86698.1"/>
    </source>
</evidence>
<evidence type="ECO:0000256" key="1">
    <source>
        <dbReference type="ARBA" id="ARBA00023125"/>
    </source>
</evidence>
<dbReference type="AlphaFoldDB" id="A0A6C0I114"/>
<name>A0A6C0I114_9ZZZZ</name>
<dbReference type="PROSITE" id="PS50943">
    <property type="entry name" value="HTH_CROC1"/>
    <property type="match status" value="1"/>
</dbReference>
<feature type="compositionally biased region" description="Low complexity" evidence="2">
    <location>
        <begin position="23"/>
        <end position="36"/>
    </location>
</feature>
<dbReference type="CDD" id="cd00093">
    <property type="entry name" value="HTH_XRE"/>
    <property type="match status" value="1"/>
</dbReference>
<feature type="domain" description="HTH cro/C1-type" evidence="3">
    <location>
        <begin position="68"/>
        <end position="122"/>
    </location>
</feature>
<dbReference type="GO" id="GO:0005634">
    <property type="term" value="C:nucleus"/>
    <property type="evidence" value="ECO:0007669"/>
    <property type="project" value="TreeGrafter"/>
</dbReference>
<proteinExistence type="predicted"/>